<reference evidence="3 4" key="1">
    <citation type="submission" date="2018-10" db="EMBL/GenBank/DDBJ databases">
        <title>Robbsia sp. DHC34, isolated from soil.</title>
        <authorList>
            <person name="Gao Z.-H."/>
            <person name="Qiu L.-H."/>
        </authorList>
    </citation>
    <scope>NUCLEOTIDE SEQUENCE [LARGE SCALE GENOMIC DNA]</scope>
    <source>
        <strain evidence="3 4">DHC34</strain>
    </source>
</reference>
<feature type="transmembrane region" description="Helical" evidence="2">
    <location>
        <begin position="147"/>
        <end position="166"/>
    </location>
</feature>
<evidence type="ECO:0000313" key="3">
    <source>
        <dbReference type="EMBL" id="RKP44684.1"/>
    </source>
</evidence>
<gene>
    <name evidence="3" type="ORF">D7S86_27015</name>
</gene>
<protein>
    <submittedName>
        <fullName evidence="3">Uncharacterized protein</fullName>
    </submittedName>
</protein>
<keyword evidence="4" id="KW-1185">Reference proteome</keyword>
<sequence length="384" mass="38970">MLFALIDGTTTGSSASSSGGSDSSSAQTQSITLNIRPEEITRSAPSRAVVQQTFGGAWVDDWGTGLTQVNISGTTGWRGVQGSDGIDLYIALKGMVWNSFYRKRNDARKNGQDPNLVVLKFVDALDSTVLSVIPTQFTIRRSKSRPLLIQYNISMIALAPTTYTPASSSGVSGLLSGLLSAAGLTSIASALSTITSAISTAVSFVENDIIGPVTALLSTAAAVIGVVVSAVAAGVAVVSSVLSIATLVAQTGAQIMQTLATADGLSNSTMSSLVTTGGAFTNCYCLLSNTASSGYTYPDYSSIDGASNCSSTAGGSPSSTYTIDGTNPFDDIVGTTAAPPVQISAAATNALQQIVLADPVLSPLTKTQISSLLTTATAGITVTS</sequence>
<dbReference type="RefSeq" id="WP_121091231.1">
    <property type="nucleotide sequence ID" value="NZ_RBZU01000019.1"/>
</dbReference>
<evidence type="ECO:0000313" key="4">
    <source>
        <dbReference type="Proteomes" id="UP000270342"/>
    </source>
</evidence>
<keyword evidence="2" id="KW-1133">Transmembrane helix</keyword>
<feature type="transmembrane region" description="Helical" evidence="2">
    <location>
        <begin position="178"/>
        <end position="204"/>
    </location>
</feature>
<organism evidence="3 4">
    <name type="scientific">Pararobbsia silviterrae</name>
    <dbReference type="NCBI Taxonomy" id="1792498"/>
    <lineage>
        <taxon>Bacteria</taxon>
        <taxon>Pseudomonadati</taxon>
        <taxon>Pseudomonadota</taxon>
        <taxon>Betaproteobacteria</taxon>
        <taxon>Burkholderiales</taxon>
        <taxon>Burkholderiaceae</taxon>
        <taxon>Pararobbsia</taxon>
    </lineage>
</organism>
<accession>A0A494X916</accession>
<proteinExistence type="predicted"/>
<dbReference type="InterPro" id="IPR056958">
    <property type="entry name" value="Phage_tail_tube_init_put"/>
</dbReference>
<feature type="region of interest" description="Disordered" evidence="1">
    <location>
        <begin position="6"/>
        <end position="29"/>
    </location>
</feature>
<keyword evidence="2" id="KW-0472">Membrane</keyword>
<evidence type="ECO:0000256" key="2">
    <source>
        <dbReference type="SAM" id="Phobius"/>
    </source>
</evidence>
<name>A0A494X916_9BURK</name>
<comment type="caution">
    <text evidence="3">The sequence shown here is derived from an EMBL/GenBank/DDBJ whole genome shotgun (WGS) entry which is preliminary data.</text>
</comment>
<dbReference type="Pfam" id="PF23980">
    <property type="entry name" value="Phage_tail_tube_init"/>
    <property type="match status" value="1"/>
</dbReference>
<dbReference type="OrthoDB" id="7375681at2"/>
<dbReference type="AlphaFoldDB" id="A0A494X916"/>
<feature type="transmembrane region" description="Helical" evidence="2">
    <location>
        <begin position="216"/>
        <end position="249"/>
    </location>
</feature>
<dbReference type="Proteomes" id="UP000270342">
    <property type="component" value="Unassembled WGS sequence"/>
</dbReference>
<feature type="compositionally biased region" description="Low complexity" evidence="1">
    <location>
        <begin position="7"/>
        <end position="29"/>
    </location>
</feature>
<dbReference type="EMBL" id="RBZU01000019">
    <property type="protein sequence ID" value="RKP44684.1"/>
    <property type="molecule type" value="Genomic_DNA"/>
</dbReference>
<keyword evidence="2" id="KW-0812">Transmembrane</keyword>
<evidence type="ECO:0000256" key="1">
    <source>
        <dbReference type="SAM" id="MobiDB-lite"/>
    </source>
</evidence>